<dbReference type="Pfam" id="PF06985">
    <property type="entry name" value="HET"/>
    <property type="match status" value="1"/>
</dbReference>
<dbReference type="PANTHER" id="PTHR33112">
    <property type="entry name" value="DOMAIN PROTEIN, PUTATIVE-RELATED"/>
    <property type="match status" value="1"/>
</dbReference>
<organism evidence="2 3">
    <name type="scientific">Echria macrotheca</name>
    <dbReference type="NCBI Taxonomy" id="438768"/>
    <lineage>
        <taxon>Eukaryota</taxon>
        <taxon>Fungi</taxon>
        <taxon>Dikarya</taxon>
        <taxon>Ascomycota</taxon>
        <taxon>Pezizomycotina</taxon>
        <taxon>Sordariomycetes</taxon>
        <taxon>Sordariomycetidae</taxon>
        <taxon>Sordariales</taxon>
        <taxon>Schizotheciaceae</taxon>
        <taxon>Echria</taxon>
    </lineage>
</organism>
<protein>
    <submittedName>
        <fullName evidence="2">Heterokaryon incompatibility protein-domain-containing protein</fullName>
    </submittedName>
</protein>
<dbReference type="EMBL" id="MU839847">
    <property type="protein sequence ID" value="KAK1750453.1"/>
    <property type="molecule type" value="Genomic_DNA"/>
</dbReference>
<evidence type="ECO:0000313" key="3">
    <source>
        <dbReference type="Proteomes" id="UP001239445"/>
    </source>
</evidence>
<dbReference type="InterPro" id="IPR010730">
    <property type="entry name" value="HET"/>
</dbReference>
<name>A0AAJ0B4Y3_9PEZI</name>
<reference evidence="2" key="1">
    <citation type="submission" date="2023-06" db="EMBL/GenBank/DDBJ databases">
        <title>Genome-scale phylogeny and comparative genomics of the fungal order Sordariales.</title>
        <authorList>
            <consortium name="Lawrence Berkeley National Laboratory"/>
            <person name="Hensen N."/>
            <person name="Bonometti L."/>
            <person name="Westerberg I."/>
            <person name="Brannstrom I.O."/>
            <person name="Guillou S."/>
            <person name="Cros-Aarteil S."/>
            <person name="Calhoun S."/>
            <person name="Haridas S."/>
            <person name="Kuo A."/>
            <person name="Mondo S."/>
            <person name="Pangilinan J."/>
            <person name="Riley R."/>
            <person name="Labutti K."/>
            <person name="Andreopoulos B."/>
            <person name="Lipzen A."/>
            <person name="Chen C."/>
            <person name="Yanf M."/>
            <person name="Daum C."/>
            <person name="Ng V."/>
            <person name="Clum A."/>
            <person name="Steindorff A."/>
            <person name="Ohm R."/>
            <person name="Martin F."/>
            <person name="Silar P."/>
            <person name="Natvig D."/>
            <person name="Lalanne C."/>
            <person name="Gautier V."/>
            <person name="Ament-Velasquez S.L."/>
            <person name="Kruys A."/>
            <person name="Hutchinson M.I."/>
            <person name="Powell A.J."/>
            <person name="Barry K."/>
            <person name="Miller A.N."/>
            <person name="Grigoriev I.V."/>
            <person name="Debuchy R."/>
            <person name="Gladieux P."/>
            <person name="Thoren M.H."/>
            <person name="Johannesson H."/>
        </authorList>
    </citation>
    <scope>NUCLEOTIDE SEQUENCE</scope>
    <source>
        <strain evidence="2">PSN4</strain>
    </source>
</reference>
<dbReference type="Proteomes" id="UP001239445">
    <property type="component" value="Unassembled WGS sequence"/>
</dbReference>
<gene>
    <name evidence="2" type="ORF">QBC47DRAFT_121235</name>
</gene>
<accession>A0AAJ0B4Y3</accession>
<dbReference type="AlphaFoldDB" id="A0AAJ0B4Y3"/>
<sequence>MSDIIGKEAQLISSKPTFESSPTLCDFCSEVVTSTFEEAPSANRPLRWVVRSGRTCPLCDNVGHDLIAPQPQIQVLGAGCKIDELTTSADACVVGMRTMTVTEKELTQFNIPTYFSKIQFFLLEKPPVLVDPSLVHDYLKKFQTNRLVWGMRLAHSAIDSGRGPPVCLSRFEFQRQRKMKKTAVFNEDDTDWDPKTAREMLWKLTASKGDPEPIYHRAAYTVSSLPDVLAAALDPNKPFAQIRLQLAHIWLNRCQQEHSRCRKWQSGEVDLPTRVIAIEPGAAPFLYETKPGEKGRYVCLSHRWTDTVVRTTSSTLSEMMRGIPMDTLSQTFRDAIMTSRSLGFQYIWIDSLCIVQDRLDDWISEAEKMGDTYRRAALTIVASSADGGDSGCFQDWGRGNLPIEIGKVTFDVGCQDGHADHRFKLYAQRPRPPQIQRKRDTFRPRGSLDERGWILQEEVLSGRLLVFCADGIYWECLEMDAAEFCPQRREPLLNTPDLFETSMSLAFEQVHYARDFKNSVLSYERLAGDLDTAKLNGYTLRQHLYLTWRRVVENYSSRLLTKEKDRLIALHGMMKVMAPVVGDRLVAGLWEGDIVNQLLWRVDSSERLILPTCGCIPSFTPYQSALGPSRPRRRVRDTPKMPSWSWASVNQQVSYEKVGFGKALVQNISVDIQQKDFDVRGRLRLRGVMRTALTGACKPKRGETAGERRSLIDPRNLSLTDLGSFFPDEEVWADQRILCLGVAEAGYNIGCIALVPTDPSAMKRLEFRRVGLAIWGKEAWASFISSGSGCQPVTITIL</sequence>
<keyword evidence="3" id="KW-1185">Reference proteome</keyword>
<proteinExistence type="predicted"/>
<evidence type="ECO:0000259" key="1">
    <source>
        <dbReference type="Pfam" id="PF06985"/>
    </source>
</evidence>
<evidence type="ECO:0000313" key="2">
    <source>
        <dbReference type="EMBL" id="KAK1750453.1"/>
    </source>
</evidence>
<dbReference type="PANTHER" id="PTHR33112:SF10">
    <property type="entry name" value="TOL"/>
    <property type="match status" value="1"/>
</dbReference>
<comment type="caution">
    <text evidence="2">The sequence shown here is derived from an EMBL/GenBank/DDBJ whole genome shotgun (WGS) entry which is preliminary data.</text>
</comment>
<feature type="domain" description="Heterokaryon incompatibility" evidence="1">
    <location>
        <begin position="297"/>
        <end position="457"/>
    </location>
</feature>